<name>A0A348B289_9CREN</name>
<dbReference type="InterPro" id="IPR052541">
    <property type="entry name" value="SQRD"/>
</dbReference>
<evidence type="ECO:0008006" key="4">
    <source>
        <dbReference type="Google" id="ProtNLM"/>
    </source>
</evidence>
<accession>A0A348B289</accession>
<dbReference type="AlphaFoldDB" id="A0A348B289"/>
<keyword evidence="3" id="KW-1185">Reference proteome</keyword>
<dbReference type="PANTHER" id="PTHR43755:SF1">
    <property type="entry name" value="FAD-DEPENDENT PYRIDINE NUCLEOTIDE-DISULPHIDE OXIDOREDUCTASE"/>
    <property type="match status" value="1"/>
</dbReference>
<dbReference type="PANTHER" id="PTHR43755">
    <property type="match status" value="1"/>
</dbReference>
<gene>
    <name evidence="2" type="ORF">GCM10007116_05400</name>
    <name evidence="1" type="ORF">HS1genome_0680</name>
</gene>
<reference evidence="1" key="3">
    <citation type="journal article" date="2019" name="BMC Res. Notes">
        <title>Complete genome sequence of the Sulfodiicoccus acidiphilus strain HS-1T, the first crenarchaeon that lacks polB3, isolated from an acidic hot spring in Ohwaku-dani, Hakone, Japan.</title>
        <authorList>
            <person name="Sakai H.D."/>
            <person name="Kurosawa N."/>
        </authorList>
    </citation>
    <scope>NUCLEOTIDE SEQUENCE</scope>
    <source>
        <strain evidence="1">HS-1</strain>
    </source>
</reference>
<organism evidence="1 3">
    <name type="scientific">Sulfodiicoccus acidiphilus</name>
    <dbReference type="NCBI Taxonomy" id="1670455"/>
    <lineage>
        <taxon>Archaea</taxon>
        <taxon>Thermoproteota</taxon>
        <taxon>Thermoprotei</taxon>
        <taxon>Sulfolobales</taxon>
        <taxon>Sulfolobaceae</taxon>
        <taxon>Sulfodiicoccus</taxon>
    </lineage>
</organism>
<reference evidence="2" key="4">
    <citation type="submission" date="2020-09" db="EMBL/GenBank/DDBJ databases">
        <authorList>
            <person name="Sun Q."/>
            <person name="Ohkuma M."/>
        </authorList>
    </citation>
    <scope>NUCLEOTIDE SEQUENCE</scope>
    <source>
        <strain evidence="2">JCM 31740</strain>
    </source>
</reference>
<dbReference type="InterPro" id="IPR036188">
    <property type="entry name" value="FAD/NAD-bd_sf"/>
</dbReference>
<dbReference type="SUPFAM" id="SSF51905">
    <property type="entry name" value="FAD/NAD(P)-binding domain"/>
    <property type="match status" value="1"/>
</dbReference>
<evidence type="ECO:0000313" key="1">
    <source>
        <dbReference type="EMBL" id="BBD72291.1"/>
    </source>
</evidence>
<protein>
    <recommendedName>
        <fullName evidence="4">Pyridine nucleotide-disulfide oxidoreductase</fullName>
    </recommendedName>
</protein>
<sequence length="290" mass="32407">MNVLVLGAGYAGVNAYYALRGKATLITDSSTFKFYTAYLRNLLRVTPYISKLPKGAVIERINDLDLKGKWIIVGGRKVQADKMVIALGCRRPRLDQLLRELRSSNRPSLGVEYNYDEYIAIQALLYLRQRGLEVKYCGSPLSWLGEEVSKVVDDSLSEVGVRVGESCEFQLTAPEPHELIGRFLSPGPSLEVEPGVYVAGDLLEGPKLGELAMRMGTVAGLNASGRAKVLKPIFINILDFGKFGLHIRSDVPWGGTYVSVKKSPIRRLMKRFIEKYYLWRKGRMGILSFL</sequence>
<dbReference type="Proteomes" id="UP000616143">
    <property type="component" value="Unassembled WGS sequence"/>
</dbReference>
<dbReference type="Gene3D" id="3.50.50.100">
    <property type="match status" value="1"/>
</dbReference>
<dbReference type="EMBL" id="AP018553">
    <property type="protein sequence ID" value="BBD72291.1"/>
    <property type="molecule type" value="Genomic_DNA"/>
</dbReference>
<reference evidence="3" key="2">
    <citation type="submission" date="2018-04" db="EMBL/GenBank/DDBJ databases">
        <title>Complete genome sequence of Sulfodiicoccus acidiphilus strain HS-1.</title>
        <authorList>
            <person name="Sakai H.D."/>
            <person name="Kurosawa N."/>
        </authorList>
    </citation>
    <scope>NUCLEOTIDE SEQUENCE [LARGE SCALE GENOMIC DNA]</scope>
    <source>
        <strain evidence="3">HS-1</strain>
    </source>
</reference>
<evidence type="ECO:0000313" key="2">
    <source>
        <dbReference type="EMBL" id="GGT90498.1"/>
    </source>
</evidence>
<dbReference type="RefSeq" id="WP_126449635.1">
    <property type="nucleotide sequence ID" value="NZ_AP018553.1"/>
</dbReference>
<reference evidence="2" key="1">
    <citation type="journal article" date="2014" name="Int. J. Syst. Evol. Microbiol.">
        <title>Complete genome sequence of Corynebacterium casei LMG S-19264T (=DSM 44701T), isolated from a smear-ripened cheese.</title>
        <authorList>
            <consortium name="US DOE Joint Genome Institute (JGI-PGF)"/>
            <person name="Walter F."/>
            <person name="Albersmeier A."/>
            <person name="Kalinowski J."/>
            <person name="Ruckert C."/>
        </authorList>
    </citation>
    <scope>NUCLEOTIDE SEQUENCE</scope>
    <source>
        <strain evidence="2">JCM 31740</strain>
    </source>
</reference>
<dbReference type="GeneID" id="38666185"/>
<dbReference type="OrthoDB" id="57506at2157"/>
<evidence type="ECO:0000313" key="3">
    <source>
        <dbReference type="Proteomes" id="UP000276741"/>
    </source>
</evidence>
<dbReference type="Proteomes" id="UP000276741">
    <property type="component" value="Chromosome"/>
</dbReference>
<dbReference type="EMBL" id="BMQS01000004">
    <property type="protein sequence ID" value="GGT90498.1"/>
    <property type="molecule type" value="Genomic_DNA"/>
</dbReference>
<dbReference type="KEGG" id="sacd:HS1genome_0680"/>
<proteinExistence type="predicted"/>